<dbReference type="InterPro" id="IPR003593">
    <property type="entry name" value="AAA+_ATPase"/>
</dbReference>
<organism evidence="2 3">
    <name type="scientific">Jutongia huaianensis</name>
    <dbReference type="NCBI Taxonomy" id="2763668"/>
    <lineage>
        <taxon>Bacteria</taxon>
        <taxon>Bacillati</taxon>
        <taxon>Bacillota</taxon>
        <taxon>Clostridia</taxon>
        <taxon>Lachnospirales</taxon>
        <taxon>Lachnospiraceae</taxon>
        <taxon>Jutongia</taxon>
    </lineage>
</organism>
<dbReference type="InterPro" id="IPR038729">
    <property type="entry name" value="Rad50/SbcC_AAA"/>
</dbReference>
<evidence type="ECO:0000313" key="3">
    <source>
        <dbReference type="Proteomes" id="UP000606193"/>
    </source>
</evidence>
<dbReference type="PANTHER" id="PTHR32182">
    <property type="entry name" value="DNA REPLICATION AND REPAIR PROTEIN RECF"/>
    <property type="match status" value="1"/>
</dbReference>
<dbReference type="Gene3D" id="3.40.50.300">
    <property type="entry name" value="P-loop containing nucleotide triphosphate hydrolases"/>
    <property type="match status" value="1"/>
</dbReference>
<feature type="domain" description="AAA+ ATPase" evidence="1">
    <location>
        <begin position="22"/>
        <end position="355"/>
    </location>
</feature>
<name>A0ABR7MZ79_9FIRM</name>
<comment type="caution">
    <text evidence="2">The sequence shown here is derived from an EMBL/GenBank/DDBJ whole genome shotgun (WGS) entry which is preliminary data.</text>
</comment>
<dbReference type="Proteomes" id="UP000606193">
    <property type="component" value="Unassembled WGS sequence"/>
</dbReference>
<gene>
    <name evidence="2" type="ORF">H8704_03425</name>
</gene>
<dbReference type="SMART" id="SM00382">
    <property type="entry name" value="AAA"/>
    <property type="match status" value="1"/>
</dbReference>
<accession>A0ABR7MZ79</accession>
<dbReference type="PANTHER" id="PTHR32182:SF23">
    <property type="entry name" value="ATP BINDING PROTEIN"/>
    <property type="match status" value="1"/>
</dbReference>
<dbReference type="EMBL" id="JACRSX010000003">
    <property type="protein sequence ID" value="MBC8561689.1"/>
    <property type="molecule type" value="Genomic_DNA"/>
</dbReference>
<dbReference type="Pfam" id="PF13476">
    <property type="entry name" value="AAA_23"/>
    <property type="match status" value="1"/>
</dbReference>
<evidence type="ECO:0000259" key="1">
    <source>
        <dbReference type="SMART" id="SM00382"/>
    </source>
</evidence>
<dbReference type="RefSeq" id="WP_249297360.1">
    <property type="nucleotide sequence ID" value="NZ_JACRSX010000003.1"/>
</dbReference>
<sequence length="438" mass="49513">MRLNNIKIKNFRCFEKVSIDFDKHITLIVGKNGAGKTALLDAVAVSISSFLLGIDGAVSRSILKDDARYEFHDLNGTIDPQHQFPVSIESVGDCLGEKDKQWLRSLNSENGKTTIKDASQITDIAKKTKNRIMKGDKTLILPLISYYGTGRLYAQKKEKRNLQSLTEFKRQVGYVDCMAAESNEKLMLNWFQIQTMKSLQEQQKTGMIERPLLLKTVEKAICKSYERISGSKNAGIFFDLDTHRLMLEFETDDGGAQKFAMNEMSDGYKNTLSMIGDIAYRMAVLNPTLGDQVLRETPGIVLIDEIDLHLHPKWQQSILNDLNEIFPKIQFIVSSHAPAVINSVPKEQIRILDNGKIYMPVAQTYGRDANSILREVMQVSDRPVAVKQRMDLFYAYMDEKKYQEADKVLKEIENIVGATDPDVAAARTSLDLEMILGE</sequence>
<protein>
    <submittedName>
        <fullName evidence="2">AAA family ATPase</fullName>
    </submittedName>
</protein>
<dbReference type="InterPro" id="IPR027417">
    <property type="entry name" value="P-loop_NTPase"/>
</dbReference>
<keyword evidence="3" id="KW-1185">Reference proteome</keyword>
<proteinExistence type="predicted"/>
<reference evidence="2 3" key="1">
    <citation type="submission" date="2020-08" db="EMBL/GenBank/DDBJ databases">
        <title>Genome public.</title>
        <authorList>
            <person name="Liu C."/>
            <person name="Sun Q."/>
        </authorList>
    </citation>
    <scope>NUCLEOTIDE SEQUENCE [LARGE SCALE GENOMIC DNA]</scope>
    <source>
        <strain evidence="2 3">NSJ-37</strain>
    </source>
</reference>
<dbReference type="SUPFAM" id="SSF52540">
    <property type="entry name" value="P-loop containing nucleoside triphosphate hydrolases"/>
    <property type="match status" value="1"/>
</dbReference>
<evidence type="ECO:0000313" key="2">
    <source>
        <dbReference type="EMBL" id="MBC8561689.1"/>
    </source>
</evidence>